<reference evidence="2" key="2">
    <citation type="submission" date="2023-05" db="EMBL/GenBank/DDBJ databases">
        <authorList>
            <person name="Schelkunov M.I."/>
        </authorList>
    </citation>
    <scope>NUCLEOTIDE SEQUENCE</scope>
    <source>
        <strain evidence="2">Hsosn_3</strain>
        <tissue evidence="2">Leaf</tissue>
    </source>
</reference>
<gene>
    <name evidence="2" type="ORF">POM88_027706</name>
</gene>
<name>A0AAD8I840_9APIA</name>
<accession>A0AAD8I840</accession>
<feature type="compositionally biased region" description="Basic and acidic residues" evidence="1">
    <location>
        <begin position="10"/>
        <end position="22"/>
    </location>
</feature>
<feature type="region of interest" description="Disordered" evidence="1">
    <location>
        <begin position="1"/>
        <end position="34"/>
    </location>
</feature>
<dbReference type="Proteomes" id="UP001237642">
    <property type="component" value="Unassembled WGS sequence"/>
</dbReference>
<proteinExistence type="predicted"/>
<reference evidence="2" key="1">
    <citation type="submission" date="2023-02" db="EMBL/GenBank/DDBJ databases">
        <title>Genome of toxic invasive species Heracleum sosnowskyi carries increased number of genes despite the absence of recent whole-genome duplications.</title>
        <authorList>
            <person name="Schelkunov M."/>
            <person name="Shtratnikova V."/>
            <person name="Makarenko M."/>
            <person name="Klepikova A."/>
            <person name="Omelchenko D."/>
            <person name="Novikova G."/>
            <person name="Obukhova E."/>
            <person name="Bogdanov V."/>
            <person name="Penin A."/>
            <person name="Logacheva M."/>
        </authorList>
    </citation>
    <scope>NUCLEOTIDE SEQUENCE</scope>
    <source>
        <strain evidence="2">Hsosn_3</strain>
        <tissue evidence="2">Leaf</tissue>
    </source>
</reference>
<organism evidence="2 3">
    <name type="scientific">Heracleum sosnowskyi</name>
    <dbReference type="NCBI Taxonomy" id="360622"/>
    <lineage>
        <taxon>Eukaryota</taxon>
        <taxon>Viridiplantae</taxon>
        <taxon>Streptophyta</taxon>
        <taxon>Embryophyta</taxon>
        <taxon>Tracheophyta</taxon>
        <taxon>Spermatophyta</taxon>
        <taxon>Magnoliopsida</taxon>
        <taxon>eudicotyledons</taxon>
        <taxon>Gunneridae</taxon>
        <taxon>Pentapetalae</taxon>
        <taxon>asterids</taxon>
        <taxon>campanulids</taxon>
        <taxon>Apiales</taxon>
        <taxon>Apiaceae</taxon>
        <taxon>Apioideae</taxon>
        <taxon>apioid superclade</taxon>
        <taxon>Tordylieae</taxon>
        <taxon>Tordyliinae</taxon>
        <taxon>Heracleum</taxon>
    </lineage>
</organism>
<evidence type="ECO:0000313" key="2">
    <source>
        <dbReference type="EMBL" id="KAK1380962.1"/>
    </source>
</evidence>
<evidence type="ECO:0000313" key="3">
    <source>
        <dbReference type="Proteomes" id="UP001237642"/>
    </source>
</evidence>
<keyword evidence="3" id="KW-1185">Reference proteome</keyword>
<sequence length="172" mass="19386">MQLISTQVTMKEKLRSELTHEDESTDEPPSPSTQMKLYKKKDLIATMQARPPNRGRVLLHPQSTVGELLGAREAAQWVSSKEKTSPHDNVIADEIYSRMSTILDDVRQMVCSLPMREVKKSDLDERVRNLAAAALPDPSQHALQSHYVRTATGLLRQILKDNDKVIAEENLS</sequence>
<dbReference type="EMBL" id="JAUIZM010000006">
    <property type="protein sequence ID" value="KAK1380962.1"/>
    <property type="molecule type" value="Genomic_DNA"/>
</dbReference>
<dbReference type="AlphaFoldDB" id="A0AAD8I840"/>
<comment type="caution">
    <text evidence="2">The sequence shown here is derived from an EMBL/GenBank/DDBJ whole genome shotgun (WGS) entry which is preliminary data.</text>
</comment>
<evidence type="ECO:0000256" key="1">
    <source>
        <dbReference type="SAM" id="MobiDB-lite"/>
    </source>
</evidence>
<protein>
    <submittedName>
        <fullName evidence="2">Uncharacterized protein</fullName>
    </submittedName>
</protein>